<dbReference type="Proteomes" id="UP000178943">
    <property type="component" value="Unassembled WGS sequence"/>
</dbReference>
<evidence type="ECO:0000256" key="5">
    <source>
        <dbReference type="ARBA" id="ARBA00022898"/>
    </source>
</evidence>
<dbReference type="CDD" id="cd00610">
    <property type="entry name" value="OAT_like"/>
    <property type="match status" value="1"/>
</dbReference>
<dbReference type="Gene3D" id="3.40.640.10">
    <property type="entry name" value="Type I PLP-dependent aspartate aminotransferase-like (Major domain)"/>
    <property type="match status" value="1"/>
</dbReference>
<evidence type="ECO:0000256" key="4">
    <source>
        <dbReference type="ARBA" id="ARBA00022679"/>
    </source>
</evidence>
<reference evidence="7 8" key="1">
    <citation type="journal article" date="2016" name="Nat. Commun.">
        <title>Thousands of microbial genomes shed light on interconnected biogeochemical processes in an aquifer system.</title>
        <authorList>
            <person name="Anantharaman K."/>
            <person name="Brown C.T."/>
            <person name="Hug L.A."/>
            <person name="Sharon I."/>
            <person name="Castelle C.J."/>
            <person name="Probst A.J."/>
            <person name="Thomas B.C."/>
            <person name="Singh A."/>
            <person name="Wilkins M.J."/>
            <person name="Karaoz U."/>
            <person name="Brodie E.L."/>
            <person name="Williams K.H."/>
            <person name="Hubbard S.S."/>
            <person name="Banfield J.F."/>
        </authorList>
    </citation>
    <scope>NUCLEOTIDE SEQUENCE [LARGE SCALE GENOMIC DNA]</scope>
</reference>
<evidence type="ECO:0000313" key="8">
    <source>
        <dbReference type="Proteomes" id="UP000178943"/>
    </source>
</evidence>
<keyword evidence="4 7" id="KW-0808">Transferase</keyword>
<dbReference type="SUPFAM" id="SSF53383">
    <property type="entry name" value="PLP-dependent transferases"/>
    <property type="match status" value="1"/>
</dbReference>
<dbReference type="InterPro" id="IPR049704">
    <property type="entry name" value="Aminotrans_3_PPA_site"/>
</dbReference>
<keyword evidence="3 7" id="KW-0032">Aminotransferase</keyword>
<dbReference type="AlphaFoldDB" id="A0A1F5VMA5"/>
<dbReference type="EMBL" id="MFGW01000136">
    <property type="protein sequence ID" value="OGF64529.1"/>
    <property type="molecule type" value="Genomic_DNA"/>
</dbReference>
<evidence type="ECO:0000256" key="2">
    <source>
        <dbReference type="ARBA" id="ARBA00008954"/>
    </source>
</evidence>
<dbReference type="Gene3D" id="3.90.1150.10">
    <property type="entry name" value="Aspartate Aminotransferase, domain 1"/>
    <property type="match status" value="1"/>
</dbReference>
<dbReference type="InterPro" id="IPR015421">
    <property type="entry name" value="PyrdxlP-dep_Trfase_major"/>
</dbReference>
<evidence type="ECO:0000256" key="1">
    <source>
        <dbReference type="ARBA" id="ARBA00001933"/>
    </source>
</evidence>
<comment type="similarity">
    <text evidence="2 6">Belongs to the class-III pyridoxal-phosphate-dependent aminotransferase family.</text>
</comment>
<name>A0A1F5VMA5_9BACT</name>
<organism evidence="7 8">
    <name type="scientific">Candidatus Fischerbacteria bacterium RBG_13_37_8</name>
    <dbReference type="NCBI Taxonomy" id="1817863"/>
    <lineage>
        <taxon>Bacteria</taxon>
        <taxon>Candidatus Fischeribacteriota</taxon>
    </lineage>
</organism>
<dbReference type="PANTHER" id="PTHR11986">
    <property type="entry name" value="AMINOTRANSFERASE CLASS III"/>
    <property type="match status" value="1"/>
</dbReference>
<keyword evidence="5 6" id="KW-0663">Pyridoxal phosphate</keyword>
<dbReference type="GO" id="GO:0030170">
    <property type="term" value="F:pyridoxal phosphate binding"/>
    <property type="evidence" value="ECO:0007669"/>
    <property type="project" value="InterPro"/>
</dbReference>
<comment type="cofactor">
    <cofactor evidence="1">
        <name>pyridoxal 5'-phosphate</name>
        <dbReference type="ChEBI" id="CHEBI:597326"/>
    </cofactor>
</comment>
<dbReference type="NCBIfam" id="NF004426">
    <property type="entry name" value="PRK05769.1"/>
    <property type="match status" value="1"/>
</dbReference>
<sequence>MNKIKVNGIIPGPRAKEILKKDAMYSSPSYTRVYPLVIKEAKGLWVEDVDGNIFLDFAAGIAVNSTGHCHPRVVEAIKKQADCFLHMSGTDFYYDLMPQVAEEIIKSINSSQDWKVFFSNSGTEAVEAAMKLARFNTRKQYFIAFYGAFHGRTLGSMSLTASKKSQKVGFGAPFPGALHVPYADCYRCVYNRKLEECSYECIQFIKDYVFAKSPGSENIAAIVVEPIQGEGGYIIPPRDFLKKLRDLTLQENMLLIVDEIQSGFGRTGKMFAFQHFDVVPDVICVAKGIASGLPLGAMIAKTEYMNWKSGAHASTFGANPLSLAAAKETLDLVKNHYASNAAETGKYMLEKLKLLEFQSPWVGQVRGLGLMIGIDFVKDKNTKGPHSQLRNELVDDIFRKGLLVLGCGESTIRLCPPLCVNKEEADIAINILTETIMNIEKNVRPMATVTN</sequence>
<gene>
    <name evidence="7" type="ORF">A2Y62_06770</name>
</gene>
<dbReference type="PANTHER" id="PTHR11986:SF58">
    <property type="entry name" value="LEUCINE_METHIONINE RACEMASE"/>
    <property type="match status" value="1"/>
</dbReference>
<evidence type="ECO:0000256" key="6">
    <source>
        <dbReference type="RuleBase" id="RU003560"/>
    </source>
</evidence>
<dbReference type="InterPro" id="IPR050103">
    <property type="entry name" value="Class-III_PLP-dep_AT"/>
</dbReference>
<dbReference type="GO" id="GO:0042802">
    <property type="term" value="F:identical protein binding"/>
    <property type="evidence" value="ECO:0007669"/>
    <property type="project" value="TreeGrafter"/>
</dbReference>
<comment type="caution">
    <text evidence="7">The sequence shown here is derived from an EMBL/GenBank/DDBJ whole genome shotgun (WGS) entry which is preliminary data.</text>
</comment>
<accession>A0A1F5VMA5</accession>
<dbReference type="PIRSF" id="PIRSF000521">
    <property type="entry name" value="Transaminase_4ab_Lys_Orn"/>
    <property type="match status" value="1"/>
</dbReference>
<dbReference type="PROSITE" id="PS00600">
    <property type="entry name" value="AA_TRANSFER_CLASS_3"/>
    <property type="match status" value="1"/>
</dbReference>
<evidence type="ECO:0000256" key="3">
    <source>
        <dbReference type="ARBA" id="ARBA00022576"/>
    </source>
</evidence>
<dbReference type="FunFam" id="3.40.640.10:FF:000013">
    <property type="entry name" value="4-aminobutyrate aminotransferase"/>
    <property type="match status" value="1"/>
</dbReference>
<dbReference type="InterPro" id="IPR015424">
    <property type="entry name" value="PyrdxlP-dep_Trfase"/>
</dbReference>
<dbReference type="STRING" id="1817863.A2Y62_06770"/>
<proteinExistence type="inferred from homology"/>
<dbReference type="InterPro" id="IPR015422">
    <property type="entry name" value="PyrdxlP-dep_Trfase_small"/>
</dbReference>
<dbReference type="InterPro" id="IPR005814">
    <property type="entry name" value="Aminotrans_3"/>
</dbReference>
<protein>
    <submittedName>
        <fullName evidence="7">4-aminobutyrate aminotransferase</fullName>
    </submittedName>
</protein>
<dbReference type="GO" id="GO:0008483">
    <property type="term" value="F:transaminase activity"/>
    <property type="evidence" value="ECO:0007669"/>
    <property type="project" value="UniProtKB-KW"/>
</dbReference>
<dbReference type="Pfam" id="PF00202">
    <property type="entry name" value="Aminotran_3"/>
    <property type="match status" value="1"/>
</dbReference>
<evidence type="ECO:0000313" key="7">
    <source>
        <dbReference type="EMBL" id="OGF64529.1"/>
    </source>
</evidence>